<dbReference type="AlphaFoldDB" id="A0AAN9FCA0"/>
<protein>
    <submittedName>
        <fullName evidence="2">Uncharacterized protein</fullName>
    </submittedName>
</protein>
<feature type="region of interest" description="Disordered" evidence="1">
    <location>
        <begin position="56"/>
        <end position="78"/>
    </location>
</feature>
<dbReference type="EMBL" id="JAYWIO010000003">
    <property type="protein sequence ID" value="KAK7273737.1"/>
    <property type="molecule type" value="Genomic_DNA"/>
</dbReference>
<evidence type="ECO:0000256" key="1">
    <source>
        <dbReference type="SAM" id="MobiDB-lite"/>
    </source>
</evidence>
<evidence type="ECO:0000313" key="3">
    <source>
        <dbReference type="Proteomes" id="UP001372338"/>
    </source>
</evidence>
<name>A0AAN9FCA0_CROPI</name>
<sequence length="78" mass="8966">MVIDDPQFTPMGIDLWDMTERMMLKDLEYVKVLVLPRNDGRFDDAEEDLELKEVSANDAPDLVRPGAHTSSRPNWATF</sequence>
<comment type="caution">
    <text evidence="2">The sequence shown here is derived from an EMBL/GenBank/DDBJ whole genome shotgun (WGS) entry which is preliminary data.</text>
</comment>
<reference evidence="2 3" key="1">
    <citation type="submission" date="2024-01" db="EMBL/GenBank/DDBJ databases">
        <title>The genomes of 5 underutilized Papilionoideae crops provide insights into root nodulation and disease resistanc.</title>
        <authorList>
            <person name="Yuan L."/>
        </authorList>
    </citation>
    <scope>NUCLEOTIDE SEQUENCE [LARGE SCALE GENOMIC DNA]</scope>
    <source>
        <strain evidence="2">ZHUSHIDOU_FW_LH</strain>
        <tissue evidence="2">Leaf</tissue>
    </source>
</reference>
<organism evidence="2 3">
    <name type="scientific">Crotalaria pallida</name>
    <name type="common">Smooth rattlebox</name>
    <name type="synonym">Crotalaria striata</name>
    <dbReference type="NCBI Taxonomy" id="3830"/>
    <lineage>
        <taxon>Eukaryota</taxon>
        <taxon>Viridiplantae</taxon>
        <taxon>Streptophyta</taxon>
        <taxon>Embryophyta</taxon>
        <taxon>Tracheophyta</taxon>
        <taxon>Spermatophyta</taxon>
        <taxon>Magnoliopsida</taxon>
        <taxon>eudicotyledons</taxon>
        <taxon>Gunneridae</taxon>
        <taxon>Pentapetalae</taxon>
        <taxon>rosids</taxon>
        <taxon>fabids</taxon>
        <taxon>Fabales</taxon>
        <taxon>Fabaceae</taxon>
        <taxon>Papilionoideae</taxon>
        <taxon>50 kb inversion clade</taxon>
        <taxon>genistoids sensu lato</taxon>
        <taxon>core genistoids</taxon>
        <taxon>Crotalarieae</taxon>
        <taxon>Crotalaria</taxon>
    </lineage>
</organism>
<evidence type="ECO:0000313" key="2">
    <source>
        <dbReference type="EMBL" id="KAK7273737.1"/>
    </source>
</evidence>
<dbReference type="Proteomes" id="UP001372338">
    <property type="component" value="Unassembled WGS sequence"/>
</dbReference>
<keyword evidence="3" id="KW-1185">Reference proteome</keyword>
<proteinExistence type="predicted"/>
<feature type="compositionally biased region" description="Polar residues" evidence="1">
    <location>
        <begin position="68"/>
        <end position="78"/>
    </location>
</feature>
<accession>A0AAN9FCA0</accession>
<gene>
    <name evidence="2" type="ORF">RIF29_14800</name>
</gene>